<dbReference type="PROSITE" id="PS52016">
    <property type="entry name" value="TONB_DEPENDENT_REC_3"/>
    <property type="match status" value="1"/>
</dbReference>
<evidence type="ECO:0000259" key="8">
    <source>
        <dbReference type="Pfam" id="PF07715"/>
    </source>
</evidence>
<dbReference type="InterPro" id="IPR023996">
    <property type="entry name" value="TonB-dep_OMP_SusC/RagA"/>
</dbReference>
<dbReference type="EMBL" id="WVHT01000001">
    <property type="protein sequence ID" value="MXV49942.1"/>
    <property type="molecule type" value="Genomic_DNA"/>
</dbReference>
<keyword evidence="3 7" id="KW-1134">Transmembrane beta strand</keyword>
<accession>A0A7K1Y5T9</accession>
<dbReference type="SUPFAM" id="SSF56935">
    <property type="entry name" value="Porins"/>
    <property type="match status" value="1"/>
</dbReference>
<dbReference type="Pfam" id="PF07715">
    <property type="entry name" value="Plug"/>
    <property type="match status" value="1"/>
</dbReference>
<evidence type="ECO:0000313" key="9">
    <source>
        <dbReference type="EMBL" id="MXV49942.1"/>
    </source>
</evidence>
<name>A0A7K1Y5T9_9SPHI</name>
<gene>
    <name evidence="9" type="ORF">GS399_03085</name>
</gene>
<dbReference type="InterPro" id="IPR037066">
    <property type="entry name" value="Plug_dom_sf"/>
</dbReference>
<dbReference type="Gene3D" id="2.170.130.10">
    <property type="entry name" value="TonB-dependent receptor, plug domain"/>
    <property type="match status" value="1"/>
</dbReference>
<dbReference type="Proteomes" id="UP000466586">
    <property type="component" value="Unassembled WGS sequence"/>
</dbReference>
<evidence type="ECO:0000256" key="1">
    <source>
        <dbReference type="ARBA" id="ARBA00004571"/>
    </source>
</evidence>
<dbReference type="Gene3D" id="2.40.170.20">
    <property type="entry name" value="TonB-dependent receptor, beta-barrel domain"/>
    <property type="match status" value="1"/>
</dbReference>
<proteinExistence type="inferred from homology"/>
<reference evidence="9 10" key="1">
    <citation type="submission" date="2019-11" db="EMBL/GenBank/DDBJ databases">
        <title>Pedobacter sp. HMF7647 Genome sequencing and assembly.</title>
        <authorList>
            <person name="Kang H."/>
            <person name="Kim H."/>
            <person name="Joh K."/>
        </authorList>
    </citation>
    <scope>NUCLEOTIDE SEQUENCE [LARGE SCALE GENOMIC DNA]</scope>
    <source>
        <strain evidence="9 10">HMF7647</strain>
    </source>
</reference>
<dbReference type="GO" id="GO:0009279">
    <property type="term" value="C:cell outer membrane"/>
    <property type="evidence" value="ECO:0007669"/>
    <property type="project" value="UniProtKB-SubCell"/>
</dbReference>
<keyword evidence="6 7" id="KW-0998">Cell outer membrane</keyword>
<organism evidence="9 10">
    <name type="scientific">Hufsiella arboris</name>
    <dbReference type="NCBI Taxonomy" id="2695275"/>
    <lineage>
        <taxon>Bacteria</taxon>
        <taxon>Pseudomonadati</taxon>
        <taxon>Bacteroidota</taxon>
        <taxon>Sphingobacteriia</taxon>
        <taxon>Sphingobacteriales</taxon>
        <taxon>Sphingobacteriaceae</taxon>
        <taxon>Hufsiella</taxon>
    </lineage>
</organism>
<dbReference type="InterPro" id="IPR039426">
    <property type="entry name" value="TonB-dep_rcpt-like"/>
</dbReference>
<dbReference type="NCBIfam" id="TIGR04057">
    <property type="entry name" value="SusC_RagA_signa"/>
    <property type="match status" value="1"/>
</dbReference>
<evidence type="ECO:0000256" key="4">
    <source>
        <dbReference type="ARBA" id="ARBA00022692"/>
    </source>
</evidence>
<keyword evidence="2 7" id="KW-0813">Transport</keyword>
<evidence type="ECO:0000256" key="2">
    <source>
        <dbReference type="ARBA" id="ARBA00022448"/>
    </source>
</evidence>
<dbReference type="InterPro" id="IPR036942">
    <property type="entry name" value="Beta-barrel_TonB_sf"/>
</dbReference>
<dbReference type="SUPFAM" id="SSF49464">
    <property type="entry name" value="Carboxypeptidase regulatory domain-like"/>
    <property type="match status" value="1"/>
</dbReference>
<protein>
    <submittedName>
        <fullName evidence="9">SusC/RagA family TonB-linked outer membrane protein</fullName>
    </submittedName>
</protein>
<dbReference type="RefSeq" id="WP_160843104.1">
    <property type="nucleotide sequence ID" value="NZ_WVHT01000001.1"/>
</dbReference>
<dbReference type="NCBIfam" id="TIGR04056">
    <property type="entry name" value="OMP_RagA_SusC"/>
    <property type="match status" value="1"/>
</dbReference>
<comment type="subcellular location">
    <subcellularLocation>
        <location evidence="1 7">Cell outer membrane</location>
        <topology evidence="1 7">Multi-pass membrane protein</topology>
    </subcellularLocation>
</comment>
<dbReference type="Gene3D" id="2.60.40.1120">
    <property type="entry name" value="Carboxypeptidase-like, regulatory domain"/>
    <property type="match status" value="1"/>
</dbReference>
<keyword evidence="5 7" id="KW-0472">Membrane</keyword>
<comment type="caution">
    <text evidence="9">The sequence shown here is derived from an EMBL/GenBank/DDBJ whole genome shotgun (WGS) entry which is preliminary data.</text>
</comment>
<evidence type="ECO:0000256" key="5">
    <source>
        <dbReference type="ARBA" id="ARBA00023136"/>
    </source>
</evidence>
<dbReference type="AlphaFoldDB" id="A0A7K1Y5T9"/>
<keyword evidence="10" id="KW-1185">Reference proteome</keyword>
<evidence type="ECO:0000313" key="10">
    <source>
        <dbReference type="Proteomes" id="UP000466586"/>
    </source>
</evidence>
<evidence type="ECO:0000256" key="3">
    <source>
        <dbReference type="ARBA" id="ARBA00022452"/>
    </source>
</evidence>
<sequence length="1111" mass="123574">MRNCLTGMLWPVYKIFYIPYYALLNTHGTAARGSFFKNAGAFFLYLALSATIPSVYAQEKSPPGTVRGIVTDEKNEPLAGATLQLENNTIRTRSNGKGEFSLQGVSDGAVLDISFIGYKTQQTVLNVGADLRITLQPDVAQLREVTVNTGYQELPKERATGSFSKVDNELFNRRVSTDVISRLQDNVPGLIVNTGKGAAAGLVIRGQSTIFSNASPLIVVDNFPYEGDVNNINPNDVESVTVLKDAAAASIWGARAGNGVIVITTKRGRYDKPVQLSFNTNFTLGAKPDIYYQPKISSADFIGKEQDLFNQGYYTGFEEAYNHPPFTPAVELMIDARDGKISESQLEEQLGILKQQDVRKDYDRYLYRNSFNQQYAFNLQGGGTKQSYFLSAGYDHNKDNAVGNAFGRMSFTAGNRYKFLGEKLELSAAVYYTHQKSQLNSLGIPTYSSPDGYNPSVELYPYAQLADWRGNYLDVIKNYRLSFTQAAAQQGLLNWNYNPLAELQMADNTGTGDDYRINTGLSYKIIQGLQAQILYQYGKSTQNNGNLYHENSYYARDLVNQYTQVDAVSGLLTRPVPTGGIRDEALMATSYYNVRGQLNYVRNWQDKHDVSVLGGMEVRNLNTLGSYSRLYGYDAVHASAKAVDYVNPYPLYLYGYGSNIPYADRTTELSDRYLSYFTNGAYTYDRRYTLSASLRFDQSNLFGVKTNQKGVPLYSIGAAWAVSNESFYNAEWLPYLRLRATYGYSGNVNKSLSAYTTAYYNPNDDITRLPYANIVNPPNPDLRWEKYKISNAGLDFASHNNRISGTLEFYLKKGYDIIGNTAYPGSSGVRTFTGNYANTSGNGYDISLNSLNLTGAFGWTSNLILSHAVDKVTHYTVTDYVTSYLNSADGTMTVPLEGKPLYSVYSLPWAGLDPQTGDPQGYFNGELSKDYSAIIGAATPVNIVYNGPARPTYFGSFRNSFSYKSFSLSATINYRFGYYFRNNSISYVSLLQGTGGHGDYSFRWRQPGDEKVTNVPSTPAFVDYDRDFFYASSSVLVEKGDHIRLQDITFSYDLLKAKMPGLPFNSAQVYLYANNLGIIWKSAGGGIDPDYAVSNFPPVRTIAAGVRINFN</sequence>
<evidence type="ECO:0000256" key="7">
    <source>
        <dbReference type="PROSITE-ProRule" id="PRU01360"/>
    </source>
</evidence>
<comment type="similarity">
    <text evidence="7">Belongs to the TonB-dependent receptor family.</text>
</comment>
<dbReference type="InterPro" id="IPR012910">
    <property type="entry name" value="Plug_dom"/>
</dbReference>
<dbReference type="Pfam" id="PF13715">
    <property type="entry name" value="CarbopepD_reg_2"/>
    <property type="match status" value="1"/>
</dbReference>
<dbReference type="InterPro" id="IPR023997">
    <property type="entry name" value="TonB-dep_OMP_SusC/RagA_CS"/>
</dbReference>
<dbReference type="InterPro" id="IPR008969">
    <property type="entry name" value="CarboxyPept-like_regulatory"/>
</dbReference>
<evidence type="ECO:0000256" key="6">
    <source>
        <dbReference type="ARBA" id="ARBA00023237"/>
    </source>
</evidence>
<keyword evidence="4 7" id="KW-0812">Transmembrane</keyword>
<feature type="domain" description="TonB-dependent receptor plug" evidence="8">
    <location>
        <begin position="156"/>
        <end position="260"/>
    </location>
</feature>